<keyword evidence="4" id="KW-1185">Reference proteome</keyword>
<protein>
    <recommendedName>
        <fullName evidence="5">Integral membrane protein</fullName>
    </recommendedName>
</protein>
<feature type="transmembrane region" description="Helical" evidence="2">
    <location>
        <begin position="131"/>
        <end position="150"/>
    </location>
</feature>
<sequence>MAASALAAKVSQRVLGEDPHGGVFAVALAVVVAGGLVEGAALGGLQARGLRRRLPRLNAWAWFGVTAAVAGVGWALASVPGVLAPNDGGPEPPLLLVLVGALALGAVMGALLGAAQAMVLRGVVRRPSRWILGNTLAWPPTMAVIFLGATTPESTWSTPAVVALGAVTGLVAGTVLGVVTARYLPGGSSTPADEAPRDRHSEVGGAHPFRTAAALRTAAGESVPPGCVRVRACACECTARLLGSTERALRSERGAGDGGRHDGRGRLPPGRLRRPCGATGLVRCLVASIRRDTPSCTVGSTISGALPRKPERRRYRRFGSDE</sequence>
<feature type="compositionally biased region" description="Basic and acidic residues" evidence="1">
    <location>
        <begin position="248"/>
        <end position="265"/>
    </location>
</feature>
<feature type="transmembrane region" description="Helical" evidence="2">
    <location>
        <begin position="23"/>
        <end position="45"/>
    </location>
</feature>
<evidence type="ECO:0008006" key="5">
    <source>
        <dbReference type="Google" id="ProtNLM"/>
    </source>
</evidence>
<evidence type="ECO:0000313" key="4">
    <source>
        <dbReference type="Proteomes" id="UP001275440"/>
    </source>
</evidence>
<name>A0ABU3WNW2_9NOCA</name>
<proteinExistence type="predicted"/>
<keyword evidence="2" id="KW-0812">Transmembrane</keyword>
<feature type="transmembrane region" description="Helical" evidence="2">
    <location>
        <begin position="156"/>
        <end position="179"/>
    </location>
</feature>
<dbReference type="Proteomes" id="UP001275440">
    <property type="component" value="Unassembled WGS sequence"/>
</dbReference>
<feature type="region of interest" description="Disordered" evidence="1">
    <location>
        <begin position="248"/>
        <end position="272"/>
    </location>
</feature>
<accession>A0ABU3WNW2</accession>
<keyword evidence="2" id="KW-1133">Transmembrane helix</keyword>
<evidence type="ECO:0000256" key="1">
    <source>
        <dbReference type="SAM" id="MobiDB-lite"/>
    </source>
</evidence>
<gene>
    <name evidence="3" type="ORF">F8M49_10365</name>
</gene>
<evidence type="ECO:0000256" key="2">
    <source>
        <dbReference type="SAM" id="Phobius"/>
    </source>
</evidence>
<reference evidence="3 4" key="1">
    <citation type="submission" date="2019-10" db="EMBL/GenBank/DDBJ databases">
        <title>Draft Genome Assembly of Rhodococcus zopfii DSM44189.</title>
        <authorList>
            <person name="Sutton J.M."/>
            <person name="Akob D.M."/>
            <person name="Bushman T.J."/>
        </authorList>
    </citation>
    <scope>NUCLEOTIDE SEQUENCE [LARGE SCALE GENOMIC DNA]</scope>
    <source>
        <strain evidence="3 4">DSM 44189</strain>
    </source>
</reference>
<feature type="transmembrane region" description="Helical" evidence="2">
    <location>
        <begin position="97"/>
        <end position="119"/>
    </location>
</feature>
<feature type="transmembrane region" description="Helical" evidence="2">
    <location>
        <begin position="57"/>
        <end position="77"/>
    </location>
</feature>
<dbReference type="EMBL" id="WBMO01000001">
    <property type="protein sequence ID" value="MDV2475678.1"/>
    <property type="molecule type" value="Genomic_DNA"/>
</dbReference>
<comment type="caution">
    <text evidence="3">The sequence shown here is derived from an EMBL/GenBank/DDBJ whole genome shotgun (WGS) entry which is preliminary data.</text>
</comment>
<keyword evidence="2" id="KW-0472">Membrane</keyword>
<organism evidence="3 4">
    <name type="scientific">Rhodococcus zopfii</name>
    <dbReference type="NCBI Taxonomy" id="43772"/>
    <lineage>
        <taxon>Bacteria</taxon>
        <taxon>Bacillati</taxon>
        <taxon>Actinomycetota</taxon>
        <taxon>Actinomycetes</taxon>
        <taxon>Mycobacteriales</taxon>
        <taxon>Nocardiaceae</taxon>
        <taxon>Rhodococcus</taxon>
    </lineage>
</organism>
<evidence type="ECO:0000313" key="3">
    <source>
        <dbReference type="EMBL" id="MDV2475678.1"/>
    </source>
</evidence>